<dbReference type="EMBL" id="DTHB01000050">
    <property type="protein sequence ID" value="HGB15195.1"/>
    <property type="molecule type" value="Genomic_DNA"/>
</dbReference>
<gene>
    <name evidence="1" type="ORF">ENV62_08185</name>
</gene>
<evidence type="ECO:0000313" key="1">
    <source>
        <dbReference type="EMBL" id="HGB15195.1"/>
    </source>
</evidence>
<organism evidence="1">
    <name type="scientific">Desulfobacca acetoxidans</name>
    <dbReference type="NCBI Taxonomy" id="60893"/>
    <lineage>
        <taxon>Bacteria</taxon>
        <taxon>Pseudomonadati</taxon>
        <taxon>Thermodesulfobacteriota</taxon>
        <taxon>Desulfobaccia</taxon>
        <taxon>Desulfobaccales</taxon>
        <taxon>Desulfobaccaceae</taxon>
        <taxon>Desulfobacca</taxon>
    </lineage>
</organism>
<protein>
    <submittedName>
        <fullName evidence="1">Uncharacterized protein</fullName>
    </submittedName>
</protein>
<sequence>MSNSRSSFSRENLAEFRAMQEEMLALSREYGEARLAAWAREMRDMANGWEDFLKDWQGTLEQMSGFAFGVFQAVAAQGEASSQQLSQNWHRALAEMTMEVEAFGETVLRTLDKVGGGWPGRARGGEDWLSFLGFDFGLGGLFHEGGIVEAHRGMVVNPETLLGEERLAVVQTGEGILPREAMVRLGEENFEALRNGRFEVSSGGLSPHYQITIQVQSLDPAAAASLDWDRLVQRHLLPALRRDLDRRW</sequence>
<reference evidence="1" key="1">
    <citation type="journal article" date="2020" name="mSystems">
        <title>Genome- and Community-Level Interaction Insights into Carbon Utilization and Element Cycling Functions of Hydrothermarchaeota in Hydrothermal Sediment.</title>
        <authorList>
            <person name="Zhou Z."/>
            <person name="Liu Y."/>
            <person name="Xu W."/>
            <person name="Pan J."/>
            <person name="Luo Z.H."/>
            <person name="Li M."/>
        </authorList>
    </citation>
    <scope>NUCLEOTIDE SEQUENCE [LARGE SCALE GENOMIC DNA]</scope>
    <source>
        <strain evidence="1">SpSt-776</strain>
    </source>
</reference>
<comment type="caution">
    <text evidence="1">The sequence shown here is derived from an EMBL/GenBank/DDBJ whole genome shotgun (WGS) entry which is preliminary data.</text>
</comment>
<accession>A0A7C3WS82</accession>
<proteinExistence type="predicted"/>
<dbReference type="AlphaFoldDB" id="A0A7C3WS82"/>
<name>A0A7C3WS82_9BACT</name>